<evidence type="ECO:0000313" key="3">
    <source>
        <dbReference type="Proteomes" id="UP000282597"/>
    </source>
</evidence>
<keyword evidence="1" id="KW-0067">ATP-binding</keyword>
<name>A0A2Z6EUC6_9BURK</name>
<dbReference type="PANTHER" id="PTHR30042:SF2">
    <property type="entry name" value="POTASSIUM-TRANSPORTING ATPASE KDPC SUBUNIT"/>
    <property type="match status" value="1"/>
</dbReference>
<dbReference type="GO" id="GO:0008556">
    <property type="term" value="F:P-type potassium transmembrane transporter activity"/>
    <property type="evidence" value="ECO:0007669"/>
    <property type="project" value="InterPro"/>
</dbReference>
<accession>A0A2Z6EUC6</accession>
<reference evidence="2 3" key="1">
    <citation type="journal article" date="2018" name="Microbes Environ.">
        <title>Comparative Genomic Insights into Endofungal Lifestyles of Two Bacterial Endosymbionts, Mycoavidus cysteinexigens and Burkholderia rhizoxinica.</title>
        <authorList>
            <person name="Sharmin D."/>
            <person name="Guo Y."/>
            <person name="Nishizawa T."/>
            <person name="Ohshima S."/>
            <person name="Sato Y."/>
            <person name="Takashima Y."/>
            <person name="Narisawa K."/>
            <person name="Ohta H."/>
        </authorList>
    </citation>
    <scope>NUCLEOTIDE SEQUENCE [LARGE SCALE GENOMIC DNA]</scope>
    <source>
        <strain evidence="2 3">B1-EB</strain>
    </source>
</reference>
<dbReference type="Proteomes" id="UP000282597">
    <property type="component" value="Chromosome"/>
</dbReference>
<comment type="function">
    <text evidence="1">Part of the high-affinity ATP-driven potassium transport (or Kdp) system, which catalyzes the hydrolysis of ATP coupled with the electrogenic transport of potassium into the cytoplasm. This subunit acts as a catalytic chaperone that increases the ATP-binding affinity of the ATP-hydrolyzing subunit KdpB by the formation of a transient KdpB/KdpC/ATP ternary complex.</text>
</comment>
<dbReference type="GO" id="GO:0005524">
    <property type="term" value="F:ATP binding"/>
    <property type="evidence" value="ECO:0007669"/>
    <property type="project" value="UniProtKB-UniRule"/>
</dbReference>
<comment type="subunit">
    <text evidence="1">The system is composed of three essential subunits: KdpA, KdpB and KdpC.</text>
</comment>
<dbReference type="Pfam" id="PF02669">
    <property type="entry name" value="KdpC"/>
    <property type="match status" value="1"/>
</dbReference>
<keyword evidence="1" id="KW-1003">Cell membrane</keyword>
<dbReference type="KEGG" id="mcys:MCB1EB_0893"/>
<dbReference type="PANTHER" id="PTHR30042">
    <property type="entry name" value="POTASSIUM-TRANSPORTING ATPASE C CHAIN"/>
    <property type="match status" value="1"/>
</dbReference>
<evidence type="ECO:0000256" key="1">
    <source>
        <dbReference type="HAMAP-Rule" id="MF_00276"/>
    </source>
</evidence>
<keyword evidence="1" id="KW-0406">Ion transport</keyword>
<keyword evidence="1" id="KW-0813">Transport</keyword>
<dbReference type="RefSeq" id="WP_045362616.1">
    <property type="nucleotide sequence ID" value="NZ_AP018150.1"/>
</dbReference>
<keyword evidence="1" id="KW-0547">Nucleotide-binding</keyword>
<dbReference type="InterPro" id="IPR003820">
    <property type="entry name" value="KdpC"/>
</dbReference>
<keyword evidence="1" id="KW-0812">Transmembrane</keyword>
<keyword evidence="3" id="KW-1185">Reference proteome</keyword>
<dbReference type="GO" id="GO:0005886">
    <property type="term" value="C:plasma membrane"/>
    <property type="evidence" value="ECO:0007669"/>
    <property type="project" value="UniProtKB-SubCell"/>
</dbReference>
<proteinExistence type="inferred from homology"/>
<comment type="similarity">
    <text evidence="1">Belongs to the KdpC family.</text>
</comment>
<dbReference type="EMBL" id="AP018150">
    <property type="protein sequence ID" value="BBE09054.1"/>
    <property type="molecule type" value="Genomic_DNA"/>
</dbReference>
<keyword evidence="1" id="KW-0472">Membrane</keyword>
<keyword evidence="1" id="KW-1133">Transmembrane helix</keyword>
<protein>
    <recommendedName>
        <fullName evidence="1">Potassium-transporting ATPase KdpC subunit</fullName>
    </recommendedName>
    <alternativeName>
        <fullName evidence="1">ATP phosphohydrolase [potassium-transporting] C chain</fullName>
    </alternativeName>
    <alternativeName>
        <fullName evidence="1">Potassium-binding and translocating subunit C</fullName>
    </alternativeName>
    <alternativeName>
        <fullName evidence="1">Potassium-translocating ATPase C chain</fullName>
    </alternativeName>
</protein>
<dbReference type="NCBIfam" id="NF001454">
    <property type="entry name" value="PRK00315.1"/>
    <property type="match status" value="1"/>
</dbReference>
<keyword evidence="1" id="KW-0633">Potassium transport</keyword>
<comment type="subcellular location">
    <subcellularLocation>
        <location evidence="1">Cell membrane</location>
        <topology evidence="1">Single-pass membrane protein</topology>
    </subcellularLocation>
</comment>
<gene>
    <name evidence="1" type="primary">kdpC</name>
    <name evidence="2" type="ORF">MCB1EB_0893</name>
</gene>
<keyword evidence="1" id="KW-0630">Potassium</keyword>
<evidence type="ECO:0000313" key="2">
    <source>
        <dbReference type="EMBL" id="BBE09054.1"/>
    </source>
</evidence>
<dbReference type="NCBIfam" id="TIGR00681">
    <property type="entry name" value="kdpC"/>
    <property type="match status" value="1"/>
</dbReference>
<dbReference type="PIRSF" id="PIRSF001296">
    <property type="entry name" value="K_ATPase_KdpC"/>
    <property type="match status" value="1"/>
</dbReference>
<sequence length="192" mass="20829">MKNLFRPLFVLFAVLTLLTGVLYPVVVTGLGRLAFPAQVEGSLLYRDGKVVGSKLIGQHFDAAHYFWGRPSATASVPYDAQSSSGSNWGPTHPALADGVKQRIAKLRAVDPRQTQPLPIDLVTASASGLDPEISVAAAQYQASRVAQVRHLPLAEVEQLIQRHTQARQFGLLGEARVNVLLLNLALDEKKTQ</sequence>
<organism evidence="2 3">
    <name type="scientific">Mycoavidus cysteinexigens</name>
    <dbReference type="NCBI Taxonomy" id="1553431"/>
    <lineage>
        <taxon>Bacteria</taxon>
        <taxon>Pseudomonadati</taxon>
        <taxon>Pseudomonadota</taxon>
        <taxon>Betaproteobacteria</taxon>
        <taxon>Burkholderiales</taxon>
        <taxon>Burkholderiaceae</taxon>
        <taxon>Mycoavidus</taxon>
    </lineage>
</organism>
<dbReference type="HAMAP" id="MF_00276">
    <property type="entry name" value="KdpC"/>
    <property type="match status" value="1"/>
</dbReference>
<dbReference type="AlphaFoldDB" id="A0A2Z6EUC6"/>